<evidence type="ECO:0000256" key="2">
    <source>
        <dbReference type="SAM" id="Phobius"/>
    </source>
</evidence>
<name>A0A212L7R3_9BACT</name>
<dbReference type="Gene3D" id="1.25.40.10">
    <property type="entry name" value="Tetratricopeptide repeat domain"/>
    <property type="match status" value="1"/>
</dbReference>
<evidence type="ECO:0000313" key="4">
    <source>
        <dbReference type="EMBL" id="SCM73591.1"/>
    </source>
</evidence>
<dbReference type="SUPFAM" id="SSF48452">
    <property type="entry name" value="TPR-like"/>
    <property type="match status" value="1"/>
</dbReference>
<organism evidence="4">
    <name type="scientific">uncultured Desulfovibrio sp</name>
    <dbReference type="NCBI Taxonomy" id="167968"/>
    <lineage>
        <taxon>Bacteria</taxon>
        <taxon>Pseudomonadati</taxon>
        <taxon>Thermodesulfobacteriota</taxon>
        <taxon>Desulfovibrionia</taxon>
        <taxon>Desulfovibrionales</taxon>
        <taxon>Desulfovibrionaceae</taxon>
        <taxon>Desulfovibrio</taxon>
        <taxon>environmental samples</taxon>
    </lineage>
</organism>
<protein>
    <recommendedName>
        <fullName evidence="3">Ancillary SecYEG translocon subunit/Cell division coordinator CpoB TPR domain-containing protein</fullName>
    </recommendedName>
</protein>
<dbReference type="InterPro" id="IPR018704">
    <property type="entry name" value="SecYEG/CpoB_TPR"/>
</dbReference>
<gene>
    <name evidence="4" type="ORF">KL86DES1_21401</name>
</gene>
<sequence>MNPQKNQGADDAPLLRDLQLEVSQESAPLLQFMLRHAGLIAGVLVLFLLVLIGTGIYNWHGDSRAGEARDALARTLIQNQGADQVKALSQLAEGAPSSTRFAAYMALAHSALENGDYATAAQAYGKAAKSTDGAFSLSASLGEAGALLKAGKNAEALTLLQGLQNTQPGAANAPQLRQMMAEAAIAAGQNELAARTYLALARETDGVNSSYLRARAAELDPKLAAAEAAPSAPVAKAVPDADKGGQKPVQPEPAKP</sequence>
<dbReference type="RefSeq" id="WP_179980760.1">
    <property type="nucleotide sequence ID" value="NZ_LT608333.1"/>
</dbReference>
<reference evidence="4" key="1">
    <citation type="submission" date="2016-08" db="EMBL/GenBank/DDBJ databases">
        <authorList>
            <person name="Seilhamer J.J."/>
        </authorList>
    </citation>
    <scope>NUCLEOTIDE SEQUENCE</scope>
    <source>
        <strain evidence="4">86-1</strain>
    </source>
</reference>
<dbReference type="AlphaFoldDB" id="A0A212L7R3"/>
<keyword evidence="2" id="KW-1133">Transmembrane helix</keyword>
<dbReference type="EMBL" id="FMJC01000002">
    <property type="protein sequence ID" value="SCM73591.1"/>
    <property type="molecule type" value="Genomic_DNA"/>
</dbReference>
<evidence type="ECO:0000256" key="1">
    <source>
        <dbReference type="SAM" id="MobiDB-lite"/>
    </source>
</evidence>
<feature type="region of interest" description="Disordered" evidence="1">
    <location>
        <begin position="223"/>
        <end position="256"/>
    </location>
</feature>
<keyword evidence="2" id="KW-0812">Transmembrane</keyword>
<proteinExistence type="predicted"/>
<keyword evidence="2" id="KW-0472">Membrane</keyword>
<feature type="domain" description="Ancillary SecYEG translocon subunit/Cell division coordinator CpoB TPR" evidence="3">
    <location>
        <begin position="35"/>
        <end position="205"/>
    </location>
</feature>
<accession>A0A212L7R3</accession>
<feature type="transmembrane region" description="Helical" evidence="2">
    <location>
        <begin position="37"/>
        <end position="59"/>
    </location>
</feature>
<dbReference type="Pfam" id="PF09976">
    <property type="entry name" value="TPR_21"/>
    <property type="match status" value="1"/>
</dbReference>
<evidence type="ECO:0000259" key="3">
    <source>
        <dbReference type="Pfam" id="PF09976"/>
    </source>
</evidence>
<feature type="compositionally biased region" description="Low complexity" evidence="1">
    <location>
        <begin position="223"/>
        <end position="238"/>
    </location>
</feature>
<dbReference type="InterPro" id="IPR011990">
    <property type="entry name" value="TPR-like_helical_dom_sf"/>
</dbReference>